<dbReference type="VEuPathDB" id="TrichDB:TRFO_33062"/>
<dbReference type="InterPro" id="IPR011050">
    <property type="entry name" value="Pectin_lyase_fold/virulence"/>
</dbReference>
<organism evidence="3 4">
    <name type="scientific">Tritrichomonas foetus</name>
    <dbReference type="NCBI Taxonomy" id="1144522"/>
    <lineage>
        <taxon>Eukaryota</taxon>
        <taxon>Metamonada</taxon>
        <taxon>Parabasalia</taxon>
        <taxon>Tritrichomonadida</taxon>
        <taxon>Tritrichomonadidae</taxon>
        <taxon>Tritrichomonas</taxon>
    </lineage>
</organism>
<dbReference type="RefSeq" id="XP_068353413.1">
    <property type="nucleotide sequence ID" value="XM_068508858.1"/>
</dbReference>
<dbReference type="SUPFAM" id="SSF51126">
    <property type="entry name" value="Pectin lyase-like"/>
    <property type="match status" value="2"/>
</dbReference>
<dbReference type="EMBL" id="MLAK01000962">
    <property type="protein sequence ID" value="OHT00277.1"/>
    <property type="molecule type" value="Genomic_DNA"/>
</dbReference>
<keyword evidence="2" id="KW-1133">Transmembrane helix</keyword>
<evidence type="ECO:0000256" key="1">
    <source>
        <dbReference type="SAM" id="MobiDB-lite"/>
    </source>
</evidence>
<dbReference type="Proteomes" id="UP000179807">
    <property type="component" value="Unassembled WGS sequence"/>
</dbReference>
<dbReference type="OrthoDB" id="10691442at2759"/>
<keyword evidence="2" id="KW-0812">Transmembrane</keyword>
<keyword evidence="4" id="KW-1185">Reference proteome</keyword>
<evidence type="ECO:0000313" key="3">
    <source>
        <dbReference type="EMBL" id="OHT00277.1"/>
    </source>
</evidence>
<protein>
    <recommendedName>
        <fullName evidence="5">Right handed beta helix domain-containing protein</fullName>
    </recommendedName>
</protein>
<feature type="compositionally biased region" description="Basic and acidic residues" evidence="1">
    <location>
        <begin position="752"/>
        <end position="762"/>
    </location>
</feature>
<feature type="transmembrane region" description="Helical" evidence="2">
    <location>
        <begin position="679"/>
        <end position="702"/>
    </location>
</feature>
<comment type="caution">
    <text evidence="3">The sequence shown here is derived from an EMBL/GenBank/DDBJ whole genome shotgun (WGS) entry which is preliminary data.</text>
</comment>
<keyword evidence="2" id="KW-0472">Membrane</keyword>
<feature type="compositionally biased region" description="Polar residues" evidence="1">
    <location>
        <begin position="728"/>
        <end position="746"/>
    </location>
</feature>
<evidence type="ECO:0008006" key="5">
    <source>
        <dbReference type="Google" id="ProtNLM"/>
    </source>
</evidence>
<dbReference type="AlphaFoldDB" id="A0A1J4JSP1"/>
<proteinExistence type="predicted"/>
<gene>
    <name evidence="3" type="ORF">TRFO_33062</name>
</gene>
<name>A0A1J4JSP1_9EUKA</name>
<accession>A0A1J4JSP1</accession>
<feature type="region of interest" description="Disordered" evidence="1">
    <location>
        <begin position="728"/>
        <end position="762"/>
    </location>
</feature>
<reference evidence="3" key="1">
    <citation type="submission" date="2016-10" db="EMBL/GenBank/DDBJ databases">
        <authorList>
            <person name="Benchimol M."/>
            <person name="Almeida L.G."/>
            <person name="Vasconcelos A.T."/>
            <person name="Perreira-Neves A."/>
            <person name="Rosa I.A."/>
            <person name="Tasca T."/>
            <person name="Bogo M.R."/>
            <person name="de Souza W."/>
        </authorList>
    </citation>
    <scope>NUCLEOTIDE SEQUENCE [LARGE SCALE GENOMIC DNA]</scope>
    <source>
        <strain evidence="3">K</strain>
    </source>
</reference>
<dbReference type="GeneID" id="94843562"/>
<evidence type="ECO:0000256" key="2">
    <source>
        <dbReference type="SAM" id="Phobius"/>
    </source>
</evidence>
<sequence length="762" mass="83765">MILSFCFYSLAISRPRIHKSSLEWKDSLPNPSFFKTKILESSQEGLEEISYGSNSVYAANQELEQDPGDLHVINCGDDAHKEKGSQTFSYYLYNCEFKDYQSTDYKEGGAVYIYNCGLRCTQCHFINCASSDKGGGVYHQSGRPSSKNTTEYIVEYNNCEFRGCTSAAGGGLYLYLTTEENYGYINHCQFTNNTATKFATDSEGQEDEGNANCGGGGFHLQGYHGILSSCTFSNNFGVGSNVFISALLNSGSQAIATQLINCNLSLKGSTEAKSSIYYAGYSKALKGLLIKSCILYGSVDENSYQINTNTENANSNIYIYFENTFICTGEERAVEGGFGEEVSKEGITFDCASLPTINPSITPTIDPSLPFLTCDSNKRCEFGEGNAQNTTYVKIQNTKFSDIHSDTDGGAVFLSGYNIICDQSTFERCSSNNQGGGIYLKIGLRKYNNVLNAEISNCQLNKCKAKGGAGIFAHSTVEGRLINIHKCIFNDNEVLNISDYKSTLLDTESSDINVGGGGIFLVTNGGVVENCEFKDNKGIGSDMIVYISNDISSSLRQETIIKDCKFNFEGNSASPSSFYLIRTTKSDIHVTLENCVFRGTLEKEDGIIPHFIDADELKQRLGLLVLKDVYFCGDFNEQQVFQGNVSNYIDIENSSIYYDCSNLPDDTDSGKGLSKSGKIAIGIVIPLVVIVVVVVIIIFFVIKKRNDNMAHEEPTNELSETFKSTSDFYASQGASEENPLSANFENDGNDPFMREFEESLQN</sequence>
<evidence type="ECO:0000313" key="4">
    <source>
        <dbReference type="Proteomes" id="UP000179807"/>
    </source>
</evidence>